<dbReference type="PROSITE" id="PS00070">
    <property type="entry name" value="ALDEHYDE_DEHYDR_CYS"/>
    <property type="match status" value="1"/>
</dbReference>
<dbReference type="NCBIfam" id="TIGR01780">
    <property type="entry name" value="SSADH"/>
    <property type="match status" value="1"/>
</dbReference>
<dbReference type="PANTHER" id="PTHR43353">
    <property type="entry name" value="SUCCINATE-SEMIALDEHYDE DEHYDROGENASE, MITOCHONDRIAL"/>
    <property type="match status" value="1"/>
</dbReference>
<dbReference type="GO" id="GO:0005829">
    <property type="term" value="C:cytosol"/>
    <property type="evidence" value="ECO:0007669"/>
    <property type="project" value="TreeGrafter"/>
</dbReference>
<dbReference type="SUPFAM" id="SSF53720">
    <property type="entry name" value="ALDH-like"/>
    <property type="match status" value="1"/>
</dbReference>
<reference evidence="4" key="2">
    <citation type="submission" date="2011-04" db="EMBL/GenBank/DDBJ databases">
        <authorList>
            <person name="Genoscope - CEA"/>
        </authorList>
    </citation>
    <scope>NUCLEOTIDE SEQUENCE</scope>
    <source>
        <strain evidence="4">R24</strain>
    </source>
</reference>
<keyword evidence="2 4" id="KW-0560">Oxidoreductase</keyword>
<protein>
    <submittedName>
        <fullName evidence="4">Succinate-semialdehyde dehydrogenase I,NADP-dependent</fullName>
        <ecNumber evidence="4">1.2.1.24</ecNumber>
    </submittedName>
</protein>
<dbReference type="GO" id="GO:0004777">
    <property type="term" value="F:succinate-semialdehyde dehydrogenase (NAD+) activity"/>
    <property type="evidence" value="ECO:0007669"/>
    <property type="project" value="UniProtKB-EC"/>
</dbReference>
<reference evidence="4" key="1">
    <citation type="journal article" date="2011" name="PLoS ONE">
        <title>Ralstonia syzygii, the Blood Disease Bacterium and some Asian R. solanacearum strains form a single genomic species despite divergent lifestyles.</title>
        <authorList>
            <person name="Remenant B."/>
            <person name="de Cambiaire J.C."/>
            <person name="Cellier G."/>
            <person name="Jacobs J.M."/>
            <person name="Mangenot S."/>
            <person name="Barbe V."/>
            <person name="Lajus A."/>
            <person name="Vallenet D."/>
            <person name="Medigue C."/>
            <person name="Fegan M."/>
            <person name="Allen C."/>
            <person name="Prior P."/>
        </authorList>
    </citation>
    <scope>NUCLEOTIDE SEQUENCE</scope>
    <source>
        <strain evidence="4">R24</strain>
    </source>
</reference>
<evidence type="ECO:0000256" key="2">
    <source>
        <dbReference type="ARBA" id="ARBA00023002"/>
    </source>
</evidence>
<dbReference type="InterPro" id="IPR015590">
    <property type="entry name" value="Aldehyde_DH_dom"/>
</dbReference>
<dbReference type="Gene3D" id="3.40.605.10">
    <property type="entry name" value="Aldehyde Dehydrogenase, Chain A, domain 1"/>
    <property type="match status" value="1"/>
</dbReference>
<evidence type="ECO:0000256" key="1">
    <source>
        <dbReference type="ARBA" id="ARBA00009986"/>
    </source>
</evidence>
<sequence length="529" mass="56510">MIDLSDCYMGEVRHPARPAPSETAMSNVLDRMPDVAASNALDRIQDRSLVKTQAYVDGAWVGAADGATFPVHDPATNAHLADVANLGAAETHRAIGAADAAWPAWRALTGKERAGLMRRWFDLLIANADDLAALMTAEQGKPLAEARGEIVYGASFIEWFAEEAKRIAGDVMSSTWHDKRMVVLKQPIGVCASITPWNFPLAMITRKVAPALAAGCTIVIKPAEQTPLSALAMAELAHRAGIPKGVLNVVTGDADRSIAIGKALCESPIVRHLSFTGSTPVGRILMEQCAPTVKKVALELGGHAPFIVFDDADLGAAVDGAVQSKYRNAGQTCVCTNRCYVHASVYDAFVDKLSAKVNGIKVGNGFEPGVVQGPLIDDQAVEKVQRHISDATQKGARLTAGGKLMQGFASQRFVEPTVLADATPDMLIAHEETFGPVAAIFKFHDDAEAVRLANDTEFGLASYFYSRDIGRIWRVAEQLEYGMVGINTGLISNEVAPFGGVKQSGLGREGSVYGIDDYLELKYLCMGGI</sequence>
<dbReference type="GO" id="GO:0009450">
    <property type="term" value="P:gamma-aminobutyric acid catabolic process"/>
    <property type="evidence" value="ECO:0007669"/>
    <property type="project" value="InterPro"/>
</dbReference>
<gene>
    <name evidence="4" type="primary">gabD1</name>
    <name evidence="4" type="ORF">RALSY_30857</name>
</gene>
<dbReference type="InterPro" id="IPR016161">
    <property type="entry name" value="Ald_DH/histidinol_DH"/>
</dbReference>
<dbReference type="CDD" id="cd07103">
    <property type="entry name" value="ALDH_F5_SSADH_GabD"/>
    <property type="match status" value="1"/>
</dbReference>
<organism evidence="4">
    <name type="scientific">Ralstonia syzygii R24</name>
    <dbReference type="NCBI Taxonomy" id="907261"/>
    <lineage>
        <taxon>Bacteria</taxon>
        <taxon>Pseudomonadati</taxon>
        <taxon>Pseudomonadota</taxon>
        <taxon>Betaproteobacteria</taxon>
        <taxon>Burkholderiales</taxon>
        <taxon>Burkholderiaceae</taxon>
        <taxon>Ralstonia</taxon>
        <taxon>Ralstonia solanacearum species complex</taxon>
    </lineage>
</organism>
<dbReference type="InterPro" id="IPR016160">
    <property type="entry name" value="Ald_DH_CS_CYS"/>
</dbReference>
<dbReference type="AlphaFoldDB" id="G3A5R6"/>
<dbReference type="EMBL" id="FR854088">
    <property type="protein sequence ID" value="CCA89091.1"/>
    <property type="molecule type" value="Genomic_DNA"/>
</dbReference>
<dbReference type="InterPro" id="IPR016162">
    <property type="entry name" value="Ald_DH_N"/>
</dbReference>
<evidence type="ECO:0000259" key="3">
    <source>
        <dbReference type="Pfam" id="PF00171"/>
    </source>
</evidence>
<feature type="domain" description="Aldehyde dehydrogenase" evidence="3">
    <location>
        <begin position="60"/>
        <end position="523"/>
    </location>
</feature>
<dbReference type="PANTHER" id="PTHR43353:SF5">
    <property type="entry name" value="SUCCINATE-SEMIALDEHYDE DEHYDROGENASE, MITOCHONDRIAL"/>
    <property type="match status" value="1"/>
</dbReference>
<dbReference type="EC" id="1.2.1.24" evidence="4"/>
<name>G3A5R6_9RALS</name>
<accession>G3A5R6</accession>
<dbReference type="InterPro" id="IPR050740">
    <property type="entry name" value="Aldehyde_DH_Superfamily"/>
</dbReference>
<dbReference type="Gene3D" id="3.40.309.10">
    <property type="entry name" value="Aldehyde Dehydrogenase, Chain A, domain 2"/>
    <property type="match status" value="1"/>
</dbReference>
<evidence type="ECO:0000313" key="4">
    <source>
        <dbReference type="EMBL" id="CCA89091.1"/>
    </source>
</evidence>
<dbReference type="FunFam" id="3.40.309.10:FF:000004">
    <property type="entry name" value="Succinate-semialdehyde dehydrogenase I"/>
    <property type="match status" value="1"/>
</dbReference>
<proteinExistence type="inferred from homology"/>
<dbReference type="Pfam" id="PF00171">
    <property type="entry name" value="Aldedh"/>
    <property type="match status" value="1"/>
</dbReference>
<dbReference type="FunFam" id="3.40.605.10:FF:000005">
    <property type="entry name" value="Succinate-semialdehyde dehydrogenase I"/>
    <property type="match status" value="1"/>
</dbReference>
<dbReference type="InterPro" id="IPR010102">
    <property type="entry name" value="Succ_semiAld_DH"/>
</dbReference>
<dbReference type="InterPro" id="IPR016163">
    <property type="entry name" value="Ald_DH_C"/>
</dbReference>
<comment type="similarity">
    <text evidence="1">Belongs to the aldehyde dehydrogenase family.</text>
</comment>